<feature type="domain" description="SGNH hydrolase-type esterase" evidence="3">
    <location>
        <begin position="263"/>
        <end position="505"/>
    </location>
</feature>
<protein>
    <submittedName>
        <fullName evidence="4">GDSL-type esterase/lipase family protein</fullName>
    </submittedName>
</protein>
<dbReference type="Proteomes" id="UP001331561">
    <property type="component" value="Unassembled WGS sequence"/>
</dbReference>
<dbReference type="PROSITE" id="PS51257">
    <property type="entry name" value="PROKAR_LIPOPROTEIN"/>
    <property type="match status" value="1"/>
</dbReference>
<comment type="caution">
    <text evidence="4">The sequence shown here is derived from an EMBL/GenBank/DDBJ whole genome shotgun (WGS) entry which is preliminary data.</text>
</comment>
<evidence type="ECO:0000313" key="5">
    <source>
        <dbReference type="Proteomes" id="UP001331561"/>
    </source>
</evidence>
<dbReference type="Pfam" id="PF13472">
    <property type="entry name" value="Lipase_GDSL_2"/>
    <property type="match status" value="1"/>
</dbReference>
<evidence type="ECO:0000259" key="3">
    <source>
        <dbReference type="Pfam" id="PF13472"/>
    </source>
</evidence>
<dbReference type="SUPFAM" id="SSF52266">
    <property type="entry name" value="SGNH hydrolase"/>
    <property type="match status" value="1"/>
</dbReference>
<dbReference type="PANTHER" id="PTHR43695:SF1">
    <property type="entry name" value="RHAMNOGALACTURONAN ACETYLESTERASE"/>
    <property type="match status" value="1"/>
</dbReference>
<keyword evidence="5" id="KW-1185">Reference proteome</keyword>
<name>A0ABU6KBE1_9RHOO</name>
<evidence type="ECO:0000256" key="2">
    <source>
        <dbReference type="ARBA" id="ARBA00022801"/>
    </source>
</evidence>
<evidence type="ECO:0000256" key="1">
    <source>
        <dbReference type="ARBA" id="ARBA00008668"/>
    </source>
</evidence>
<comment type="similarity">
    <text evidence="1">Belongs to the 'GDSL' lipolytic enzyme family.</text>
</comment>
<gene>
    <name evidence="4" type="ORF">VVD49_21550</name>
</gene>
<evidence type="ECO:0000313" key="4">
    <source>
        <dbReference type="EMBL" id="MEC5388333.1"/>
    </source>
</evidence>
<keyword evidence="2" id="KW-0378">Hydrolase</keyword>
<dbReference type="Gene3D" id="3.40.50.1110">
    <property type="entry name" value="SGNH hydrolase"/>
    <property type="match status" value="1"/>
</dbReference>
<dbReference type="PANTHER" id="PTHR43695">
    <property type="entry name" value="PUTATIVE (AFU_ORTHOLOGUE AFUA_2G17250)-RELATED"/>
    <property type="match status" value="1"/>
</dbReference>
<dbReference type="InterPro" id="IPR036514">
    <property type="entry name" value="SGNH_hydro_sf"/>
</dbReference>
<accession>A0ABU6KBE1</accession>
<dbReference type="EMBL" id="JAYXHS010000005">
    <property type="protein sequence ID" value="MEC5388333.1"/>
    <property type="molecule type" value="Genomic_DNA"/>
</dbReference>
<reference evidence="4 5" key="1">
    <citation type="submission" date="2024-01" db="EMBL/GenBank/DDBJ databases">
        <title>Uliginosibacterium soil sp. nov.</title>
        <authorList>
            <person name="Lv Y."/>
        </authorList>
    </citation>
    <scope>NUCLEOTIDE SEQUENCE [LARGE SCALE GENOMIC DNA]</scope>
    <source>
        <strain evidence="4 5">H3</strain>
    </source>
</reference>
<dbReference type="RefSeq" id="WP_327601305.1">
    <property type="nucleotide sequence ID" value="NZ_JAYXHS010000005.1"/>
</dbReference>
<sequence>MGAVNWRGVVAGVGAAACVIGCSTPGVSAGTRLSGVVSVGGPLSHAVVTVADANGVKRSTTADAQGSYVLDAAGLTAPLLLSAVEPGNANCDDSAKPWAKCFGALVAQLGPEGTTANINALTDRVVSGVAQGLKFKGPQGLIDSGRSSGVTAESIRVQTAALRPAILQALKDAGVVDAEQFDPVSTPMKADRTGVDAVLDVLVPSRGYDNNSGVPGGTALLDADYYFVGKLDAQSPLELLNFARARAAKTQLIDPAYTRILIVGDSTASTYELGRLPRMGWGQVFEALFKPGAKVKVVNNAKSGRSSRAFYNQGYYEQMAAYLRPGDYVMIHHGHNDQSCDATKKDRGAADVANLCSYPNDASGKPQYPAGRPDMSFQKSLERFITLARAKGAIPVLMTPTSRVWNKDRKDGLFPVVPNHFTTQNDTQGFAFIGDYIQTIKDTASANTVPLIDIEAKTISFANAHQADWKDYWLAVKPAEYSWYATQTSGTWDKPDTTHFQEKGARAVAEMVAQGIRETPELSRLAAMLKNPQ</sequence>
<dbReference type="InterPro" id="IPR013830">
    <property type="entry name" value="SGNH_hydro"/>
</dbReference>
<dbReference type="InterPro" id="IPR037459">
    <property type="entry name" value="RhgT-like"/>
</dbReference>
<organism evidence="4 5">
    <name type="scientific">Uliginosibacterium silvisoli</name>
    <dbReference type="NCBI Taxonomy" id="3114758"/>
    <lineage>
        <taxon>Bacteria</taxon>
        <taxon>Pseudomonadati</taxon>
        <taxon>Pseudomonadota</taxon>
        <taxon>Betaproteobacteria</taxon>
        <taxon>Rhodocyclales</taxon>
        <taxon>Zoogloeaceae</taxon>
        <taxon>Uliginosibacterium</taxon>
    </lineage>
</organism>
<proteinExistence type="inferred from homology"/>